<feature type="signal peptide" evidence="1">
    <location>
        <begin position="1"/>
        <end position="23"/>
    </location>
</feature>
<dbReference type="AlphaFoldDB" id="A0A1U7HQB7"/>
<dbReference type="SUPFAM" id="SSF75011">
    <property type="entry name" value="3-carboxy-cis,cis-mucoante lactonizing enzyme"/>
    <property type="match status" value="1"/>
</dbReference>
<feature type="chain" id="PRO_5012052642" description="DUF4394 domain-containing protein" evidence="1">
    <location>
        <begin position="24"/>
        <end position="266"/>
    </location>
</feature>
<gene>
    <name evidence="3" type="ORF">NIES1031_12155</name>
</gene>
<dbReference type="Pfam" id="PF14339">
    <property type="entry name" value="DUF4394"/>
    <property type="match status" value="1"/>
</dbReference>
<dbReference type="InterPro" id="IPR025507">
    <property type="entry name" value="DUF4394"/>
</dbReference>
<dbReference type="OrthoDB" id="531718at2"/>
<evidence type="ECO:0000259" key="2">
    <source>
        <dbReference type="Pfam" id="PF14339"/>
    </source>
</evidence>
<dbReference type="EMBL" id="MRCC01000009">
    <property type="protein sequence ID" value="OKH25761.1"/>
    <property type="molecule type" value="Genomic_DNA"/>
</dbReference>
<proteinExistence type="predicted"/>
<keyword evidence="1" id="KW-0732">Signal</keyword>
<dbReference type="STRING" id="247279.NIES1031_12155"/>
<protein>
    <recommendedName>
        <fullName evidence="2">DUF4394 domain-containing protein</fullName>
    </recommendedName>
</protein>
<feature type="domain" description="DUF4394" evidence="2">
    <location>
        <begin position="52"/>
        <end position="258"/>
    </location>
</feature>
<accession>A0A1U7HQB7</accession>
<dbReference type="Proteomes" id="UP000185984">
    <property type="component" value="Unassembled WGS sequence"/>
</dbReference>
<evidence type="ECO:0000313" key="3">
    <source>
        <dbReference type="EMBL" id="OKH25761.1"/>
    </source>
</evidence>
<reference evidence="3 4" key="1">
    <citation type="submission" date="2016-11" db="EMBL/GenBank/DDBJ databases">
        <title>Draft Genome Sequences of Nine Cyanobacterial Strains from Diverse Habitats.</title>
        <authorList>
            <person name="Zhu T."/>
            <person name="Hou S."/>
            <person name="Lu X."/>
            <person name="Hess W.R."/>
        </authorList>
    </citation>
    <scope>NUCLEOTIDE SEQUENCE [LARGE SCALE GENOMIC DNA]</scope>
    <source>
        <strain evidence="3 4">5.2 s.c.1</strain>
    </source>
</reference>
<name>A0A1U7HQB7_9CHRO</name>
<evidence type="ECO:0000313" key="4">
    <source>
        <dbReference type="Proteomes" id="UP000185984"/>
    </source>
</evidence>
<comment type="caution">
    <text evidence="3">The sequence shown here is derived from an EMBL/GenBank/DDBJ whole genome shotgun (WGS) entry which is preliminary data.</text>
</comment>
<keyword evidence="4" id="KW-1185">Reference proteome</keyword>
<evidence type="ECO:0000256" key="1">
    <source>
        <dbReference type="SAM" id="SignalP"/>
    </source>
</evidence>
<organism evidence="3 4">
    <name type="scientific">Chroogloeocystis siderophila 5.2 s.c.1</name>
    <dbReference type="NCBI Taxonomy" id="247279"/>
    <lineage>
        <taxon>Bacteria</taxon>
        <taxon>Bacillati</taxon>
        <taxon>Cyanobacteriota</taxon>
        <taxon>Cyanophyceae</taxon>
        <taxon>Oscillatoriophycideae</taxon>
        <taxon>Chroococcales</taxon>
        <taxon>Chroococcaceae</taxon>
        <taxon>Chroogloeocystis</taxon>
    </lineage>
</organism>
<sequence>MRFNQLGKAALVISLTAASQIFAFAPALSRPVYKVIGLKSDNTLVTYEYNSRRSNKIKIKGVDGNVLGIDFRPANNQLYAITDTDKIYTINSDSGVATLISSLSVSFSGGFQSGVDFNPVADRLRLVANNGENFRINVDTGEVVVDKPLNYNPPQAIGVTAAAYTNSRPGVSNTTLYNLDYDSDSLVIQNPPNDGTLTTVGSLGFNLPPIAGFDIVTNRNGENIGFIASGRSLYTVDLSTGRATFIGNFRAGNLIGIAATLSSKGR</sequence>
<dbReference type="RefSeq" id="WP_073549646.1">
    <property type="nucleotide sequence ID" value="NZ_CAWMVK010000043.1"/>
</dbReference>